<reference evidence="4" key="1">
    <citation type="journal article" date="2019" name="Int. J. Syst. Evol. Microbiol.">
        <title>The Global Catalogue of Microorganisms (GCM) 10K type strain sequencing project: providing services to taxonomists for standard genome sequencing and annotation.</title>
        <authorList>
            <consortium name="The Broad Institute Genomics Platform"/>
            <consortium name="The Broad Institute Genome Sequencing Center for Infectious Disease"/>
            <person name="Wu L."/>
            <person name="Ma J."/>
        </authorList>
    </citation>
    <scope>NUCLEOTIDE SEQUENCE [LARGE SCALE GENOMIC DNA]</scope>
    <source>
        <strain evidence="4">JCM 19212</strain>
    </source>
</reference>
<evidence type="ECO:0000313" key="3">
    <source>
        <dbReference type="EMBL" id="GAA5082327.1"/>
    </source>
</evidence>
<feature type="compositionally biased region" description="Basic and acidic residues" evidence="1">
    <location>
        <begin position="59"/>
        <end position="77"/>
    </location>
</feature>
<feature type="transmembrane region" description="Helical" evidence="2">
    <location>
        <begin position="34"/>
        <end position="54"/>
    </location>
</feature>
<comment type="caution">
    <text evidence="3">The sequence shown here is derived from an EMBL/GenBank/DDBJ whole genome shotgun (WGS) entry which is preliminary data.</text>
</comment>
<name>A0ABP9LSY8_9GAMM</name>
<feature type="region of interest" description="Disordered" evidence="1">
    <location>
        <begin position="58"/>
        <end position="77"/>
    </location>
</feature>
<proteinExistence type="predicted"/>
<evidence type="ECO:0000256" key="1">
    <source>
        <dbReference type="SAM" id="MobiDB-lite"/>
    </source>
</evidence>
<organism evidence="3 4">
    <name type="scientific">Lysobacter panacisoli</name>
    <dbReference type="NCBI Taxonomy" id="1255263"/>
    <lineage>
        <taxon>Bacteria</taxon>
        <taxon>Pseudomonadati</taxon>
        <taxon>Pseudomonadota</taxon>
        <taxon>Gammaproteobacteria</taxon>
        <taxon>Lysobacterales</taxon>
        <taxon>Lysobacteraceae</taxon>
        <taxon>Lysobacter</taxon>
    </lineage>
</organism>
<keyword evidence="2" id="KW-0812">Transmembrane</keyword>
<feature type="region of interest" description="Disordered" evidence="1">
    <location>
        <begin position="1"/>
        <end position="23"/>
    </location>
</feature>
<protein>
    <submittedName>
        <fullName evidence="3">Membrane protein</fullName>
    </submittedName>
</protein>
<keyword evidence="2" id="KW-0472">Membrane</keyword>
<accession>A0ABP9LSY8</accession>
<dbReference type="RefSeq" id="WP_233264108.1">
    <property type="nucleotide sequence ID" value="NZ_BAABKY010000006.1"/>
</dbReference>
<dbReference type="EMBL" id="BAABKY010000006">
    <property type="protein sequence ID" value="GAA5082327.1"/>
    <property type="molecule type" value="Genomic_DNA"/>
</dbReference>
<dbReference type="Proteomes" id="UP001501083">
    <property type="component" value="Unassembled WGS sequence"/>
</dbReference>
<sequence length="258" mass="28129">MNTPAPPPTSQDESTQAEPATPLGQRLAARRGPILAGVVAVAVAFGLWGVWRVVSPDPGDPRAQLEDSRRDSRGQQREIEHLQQRVATLGRSDQISRDANRDLQSTLAERDEEIAGLRADVAFYERLVGSTAQRRGLSVHALRLQPLNNTAWHFTGTLTQNLNRGAVSTGQLTMTLEGTRNGKLEKLAWADLRQQPSAPGVGYSFKYFQQVEGDIFLPEGFTPVRVAVRLVPRSGAAIEQSFSWADATRDVAPATATP</sequence>
<evidence type="ECO:0000256" key="2">
    <source>
        <dbReference type="SAM" id="Phobius"/>
    </source>
</evidence>
<keyword evidence="4" id="KW-1185">Reference proteome</keyword>
<keyword evidence="2" id="KW-1133">Transmembrane helix</keyword>
<dbReference type="InterPro" id="IPR046703">
    <property type="entry name" value="DUF6776"/>
</dbReference>
<dbReference type="Pfam" id="PF20567">
    <property type="entry name" value="DUF6776"/>
    <property type="match status" value="1"/>
</dbReference>
<evidence type="ECO:0000313" key="4">
    <source>
        <dbReference type="Proteomes" id="UP001501083"/>
    </source>
</evidence>
<gene>
    <name evidence="3" type="ORF">GCM10025759_33720</name>
</gene>